<dbReference type="Proteomes" id="UP000669239">
    <property type="component" value="Unassembled WGS sequence"/>
</dbReference>
<dbReference type="CDD" id="cd06580">
    <property type="entry name" value="TM_PBP1_transp_TpRbsC_like"/>
    <property type="match status" value="1"/>
</dbReference>
<name>A0AAW5BZT7_9FIRM</name>
<evidence type="ECO:0000313" key="10">
    <source>
        <dbReference type="Proteomes" id="UP001299608"/>
    </source>
</evidence>
<evidence type="ECO:0000313" key="8">
    <source>
        <dbReference type="EMBL" id="NSJ51419.1"/>
    </source>
</evidence>
<comment type="subcellular location">
    <subcellularLocation>
        <location evidence="1">Cell membrane</location>
        <topology evidence="1">Multi-pass membrane protein</topology>
    </subcellularLocation>
</comment>
<evidence type="ECO:0000313" key="9">
    <source>
        <dbReference type="Proteomes" id="UP000669239"/>
    </source>
</evidence>
<dbReference type="EMBL" id="JAAITT010000040">
    <property type="protein sequence ID" value="NSJ51419.1"/>
    <property type="molecule type" value="Genomic_DNA"/>
</dbReference>
<evidence type="ECO:0000256" key="5">
    <source>
        <dbReference type="ARBA" id="ARBA00023136"/>
    </source>
</evidence>
<keyword evidence="4 6" id="KW-1133">Transmembrane helix</keyword>
<evidence type="ECO:0000256" key="3">
    <source>
        <dbReference type="ARBA" id="ARBA00022692"/>
    </source>
</evidence>
<feature type="transmembrane region" description="Helical" evidence="6">
    <location>
        <begin position="135"/>
        <end position="153"/>
    </location>
</feature>
<dbReference type="Proteomes" id="UP001299608">
    <property type="component" value="Unassembled WGS sequence"/>
</dbReference>
<reference evidence="8" key="2">
    <citation type="submission" date="2020-02" db="EMBL/GenBank/DDBJ databases">
        <authorList>
            <person name="Littmann E."/>
            <person name="Sorbara M."/>
        </authorList>
    </citation>
    <scope>NUCLEOTIDE SEQUENCE</scope>
    <source>
        <strain evidence="8">MSK.1.17</strain>
    </source>
</reference>
<reference evidence="8 9" key="1">
    <citation type="journal article" date="2020" name="Cell Host Microbe">
        <title>Functional and Genomic Variation between Human-Derived Isolates of Lachnospiraceae Reveals Inter- and Intra-Species Diversity.</title>
        <authorList>
            <person name="Sorbara M.T."/>
            <person name="Littmann E.R."/>
            <person name="Fontana E."/>
            <person name="Moody T.U."/>
            <person name="Kohout C.E."/>
            <person name="Gjonbalaj M."/>
            <person name="Eaton V."/>
            <person name="Seok R."/>
            <person name="Leiner I.M."/>
            <person name="Pamer E.G."/>
        </authorList>
    </citation>
    <scope>NUCLEOTIDE SEQUENCE [LARGE SCALE GENOMIC DNA]</scope>
    <source>
        <strain evidence="8 9">MSK.1.17</strain>
    </source>
</reference>
<gene>
    <name evidence="8" type="ORF">G5B36_22300</name>
    <name evidence="7" type="ORF">L0N08_11880</name>
</gene>
<feature type="transmembrane region" description="Helical" evidence="6">
    <location>
        <begin position="241"/>
        <end position="262"/>
    </location>
</feature>
<dbReference type="RefSeq" id="WP_117560422.1">
    <property type="nucleotide sequence ID" value="NZ_JAAITT010000040.1"/>
</dbReference>
<keyword evidence="9" id="KW-1185">Reference proteome</keyword>
<feature type="transmembrane region" description="Helical" evidence="6">
    <location>
        <begin position="282"/>
        <end position="304"/>
    </location>
</feature>
<evidence type="ECO:0000256" key="2">
    <source>
        <dbReference type="ARBA" id="ARBA00022475"/>
    </source>
</evidence>
<protein>
    <submittedName>
        <fullName evidence="7">ABC transporter permease</fullName>
    </submittedName>
</protein>
<feature type="transmembrane region" description="Helical" evidence="6">
    <location>
        <begin position="108"/>
        <end position="128"/>
    </location>
</feature>
<organism evidence="7 10">
    <name type="scientific">Enterocloster aldenensis</name>
    <dbReference type="NCBI Taxonomy" id="358742"/>
    <lineage>
        <taxon>Bacteria</taxon>
        <taxon>Bacillati</taxon>
        <taxon>Bacillota</taxon>
        <taxon>Clostridia</taxon>
        <taxon>Lachnospirales</taxon>
        <taxon>Lachnospiraceae</taxon>
        <taxon>Enterocloster</taxon>
    </lineage>
</organism>
<dbReference type="InterPro" id="IPR001851">
    <property type="entry name" value="ABC_transp_permease"/>
</dbReference>
<proteinExistence type="predicted"/>
<evidence type="ECO:0000256" key="6">
    <source>
        <dbReference type="SAM" id="Phobius"/>
    </source>
</evidence>
<evidence type="ECO:0000256" key="1">
    <source>
        <dbReference type="ARBA" id="ARBA00004651"/>
    </source>
</evidence>
<dbReference type="PANTHER" id="PTHR47089">
    <property type="entry name" value="ABC TRANSPORTER, PERMEASE PROTEIN"/>
    <property type="match status" value="1"/>
</dbReference>
<feature type="transmembrane region" description="Helical" evidence="6">
    <location>
        <begin position="192"/>
        <end position="212"/>
    </location>
</feature>
<dbReference type="PANTHER" id="PTHR47089:SF1">
    <property type="entry name" value="GUANOSINE ABC TRANSPORTER PERMEASE PROTEIN NUPP"/>
    <property type="match status" value="1"/>
</dbReference>
<evidence type="ECO:0000313" key="7">
    <source>
        <dbReference type="EMBL" id="MCG4746115.1"/>
    </source>
</evidence>
<sequence>MSLEFKLRPVNIKTIISAIIISFLVGGLIVLGSGYNPTEVYYKLFKGALGSKFAIASTLRWITPLLFTSVASAIAFRGGMFNMGVEGQLYIGALAGTIVGVSCKGLPHLAHVALCFLAAMAAGMFYAMIPALMRVYLNASEVVTTLMLNYMIINLNNFIIQEYFLATDSMVSTIATNEIEASAKLTSIMPPYSVNTGLIIGAFMIVLFYILFNKSKLGYEFHISGVNPQFARYGGIQVDRVRIGVMLISGCIAGLGGAVEIMGVQERLMASFSPNFGFDGMLAALLGNSTPLGVTLSSVFFGTLKAGALSIERTTDVSRALADVIKGIIICFVSVRTLGLLDRISFKWPGNPMLRNKGKGTEEVKNVY</sequence>
<reference evidence="7" key="3">
    <citation type="submission" date="2022-01" db="EMBL/GenBank/DDBJ databases">
        <title>Collection of gut derived symbiotic bacterial strains cultured from healthy donors.</title>
        <authorList>
            <person name="Lin H."/>
            <person name="Kohout C."/>
            <person name="Waligurski E."/>
            <person name="Pamer E.G."/>
        </authorList>
    </citation>
    <scope>NUCLEOTIDE SEQUENCE</scope>
    <source>
        <strain evidence="7">DFI.6.55</strain>
    </source>
</reference>
<comment type="caution">
    <text evidence="7">The sequence shown here is derived from an EMBL/GenBank/DDBJ whole genome shotgun (WGS) entry which is preliminary data.</text>
</comment>
<dbReference type="AlphaFoldDB" id="A0AAW5BZT7"/>
<accession>A0AAW5BZT7</accession>
<feature type="transmembrane region" description="Helical" evidence="6">
    <location>
        <begin position="53"/>
        <end position="76"/>
    </location>
</feature>
<evidence type="ECO:0000256" key="4">
    <source>
        <dbReference type="ARBA" id="ARBA00022989"/>
    </source>
</evidence>
<keyword evidence="5 6" id="KW-0472">Membrane</keyword>
<dbReference type="GO" id="GO:0005886">
    <property type="term" value="C:plasma membrane"/>
    <property type="evidence" value="ECO:0007669"/>
    <property type="project" value="UniProtKB-SubCell"/>
</dbReference>
<keyword evidence="3 6" id="KW-0812">Transmembrane</keyword>
<dbReference type="EMBL" id="JAKNGE010000013">
    <property type="protein sequence ID" value="MCG4746115.1"/>
    <property type="molecule type" value="Genomic_DNA"/>
</dbReference>
<keyword evidence="2" id="KW-1003">Cell membrane</keyword>
<dbReference type="Pfam" id="PF02653">
    <property type="entry name" value="BPD_transp_2"/>
    <property type="match status" value="1"/>
</dbReference>
<feature type="transmembrane region" description="Helical" evidence="6">
    <location>
        <begin position="12"/>
        <end position="33"/>
    </location>
</feature>
<dbReference type="GO" id="GO:0022857">
    <property type="term" value="F:transmembrane transporter activity"/>
    <property type="evidence" value="ECO:0007669"/>
    <property type="project" value="InterPro"/>
</dbReference>